<comment type="similarity">
    <text evidence="7">Belongs to the cytochrome P450 family.</text>
</comment>
<dbReference type="PRINTS" id="PR00385">
    <property type="entry name" value="P450"/>
</dbReference>
<sequence>MGGGCVVEWLGLRWTVNLVAARDVLVFHRTVLLIIICKMNPTIQIRNIALECGVAVWTRSVVMRSDLTACRFLSDNVDYRGFDNGDAMFTLRRRHTFDPKTKLKTRRQKFAKYMEDQYTHQHQGDVSMNTTEETMRQMGLPWIGETIDFIKAQKKNRLYEDFIQARIQKHGKTFKTRLMGYPTVVVNGAEANKFFLSNEFKLVVSSWPSSSVQLMGENSIMEKQGDAHRCLRGIVATSLSSSGLEGLVPRICQTIGTHLEKYWNGGEKVISLYSLTKVLTFTIVLECLLGIEVKPGMLDLFERVLEGVFAAPVNFPGSKFSRAKSARKEIENVLVDIIRRKRKEMEKRKEKGREEEGILLSRLVGALIRGEISEVEVVDNVVLLVFAAHDTTSFAIAMTFRMLANHPHCCSVLEKEHTDILSCKGPEETLTYEDTKKMNYTWQVARESMRIFPPIFGSFRKAIDDIEYDGYTIPKGWKVLWTAYGTHYDEEYFEDPLSFNPDRFEDPIQPYAFVPFGGGPRLCAGYQLAKLNILIFVHYVVTRYNWSLVSPDEPITIDPLPFPSQGMPIRISPKLP</sequence>
<dbReference type="PROSITE" id="PS00086">
    <property type="entry name" value="CYTOCHROME_P450"/>
    <property type="match status" value="1"/>
</dbReference>
<evidence type="ECO:0000256" key="4">
    <source>
        <dbReference type="ARBA" id="ARBA00022989"/>
    </source>
</evidence>
<dbReference type="InterPro" id="IPR017972">
    <property type="entry name" value="Cyt_P450_CS"/>
</dbReference>
<keyword evidence="2" id="KW-0812">Transmembrane</keyword>
<keyword evidence="3 7" id="KW-0479">Metal-binding</keyword>
<dbReference type="InterPro" id="IPR001128">
    <property type="entry name" value="Cyt_P450"/>
</dbReference>
<dbReference type="Pfam" id="PF00067">
    <property type="entry name" value="p450"/>
    <property type="match status" value="1"/>
</dbReference>
<gene>
    <name evidence="8" type="ORF">DH2020_022616</name>
</gene>
<keyword evidence="7" id="KW-0503">Monooxygenase</keyword>
<evidence type="ECO:0000256" key="3">
    <source>
        <dbReference type="ARBA" id="ARBA00022723"/>
    </source>
</evidence>
<reference evidence="8 9" key="1">
    <citation type="journal article" date="2021" name="Comput. Struct. Biotechnol. J.">
        <title>De novo genome assembly of the potent medicinal plant Rehmannia glutinosa using nanopore technology.</title>
        <authorList>
            <person name="Ma L."/>
            <person name="Dong C."/>
            <person name="Song C."/>
            <person name="Wang X."/>
            <person name="Zheng X."/>
            <person name="Niu Y."/>
            <person name="Chen S."/>
            <person name="Feng W."/>
        </authorList>
    </citation>
    <scope>NUCLEOTIDE SEQUENCE [LARGE SCALE GENOMIC DNA]</scope>
    <source>
        <strain evidence="8">DH-2019</strain>
    </source>
</reference>
<keyword evidence="7" id="KW-0349">Heme</keyword>
<evidence type="ECO:0000313" key="8">
    <source>
        <dbReference type="EMBL" id="KAK6142268.1"/>
    </source>
</evidence>
<dbReference type="CDD" id="cd11043">
    <property type="entry name" value="CYP90-like"/>
    <property type="match status" value="1"/>
</dbReference>
<dbReference type="PANTHER" id="PTHR24286:SF221">
    <property type="entry name" value="TAXADIENE 5-ALPHA HYDROXYLASE"/>
    <property type="match status" value="1"/>
</dbReference>
<evidence type="ECO:0000256" key="6">
    <source>
        <dbReference type="ARBA" id="ARBA00023004"/>
    </source>
</evidence>
<keyword evidence="9" id="KW-1185">Reference proteome</keyword>
<comment type="subcellular location">
    <subcellularLocation>
        <location evidence="1">Membrane</location>
        <topology evidence="1">Single-pass membrane protein</topology>
    </subcellularLocation>
</comment>
<organism evidence="8 9">
    <name type="scientific">Rehmannia glutinosa</name>
    <name type="common">Chinese foxglove</name>
    <dbReference type="NCBI Taxonomy" id="99300"/>
    <lineage>
        <taxon>Eukaryota</taxon>
        <taxon>Viridiplantae</taxon>
        <taxon>Streptophyta</taxon>
        <taxon>Embryophyta</taxon>
        <taxon>Tracheophyta</taxon>
        <taxon>Spermatophyta</taxon>
        <taxon>Magnoliopsida</taxon>
        <taxon>eudicotyledons</taxon>
        <taxon>Gunneridae</taxon>
        <taxon>Pentapetalae</taxon>
        <taxon>asterids</taxon>
        <taxon>lamiids</taxon>
        <taxon>Lamiales</taxon>
        <taxon>Orobanchaceae</taxon>
        <taxon>Rehmannieae</taxon>
        <taxon>Rehmannia</taxon>
    </lineage>
</organism>
<comment type="caution">
    <text evidence="8">The sequence shown here is derived from an EMBL/GenBank/DDBJ whole genome shotgun (WGS) entry which is preliminary data.</text>
</comment>
<keyword evidence="4" id="KW-0472">Membrane</keyword>
<dbReference type="InterPro" id="IPR002401">
    <property type="entry name" value="Cyt_P450_E_grp-I"/>
</dbReference>
<protein>
    <recommendedName>
        <fullName evidence="10">Taxadiene 5-alpha hydroxylase</fullName>
    </recommendedName>
</protein>
<evidence type="ECO:0000256" key="1">
    <source>
        <dbReference type="ARBA" id="ARBA00004167"/>
    </source>
</evidence>
<keyword evidence="6 7" id="KW-0408">Iron</keyword>
<dbReference type="PANTHER" id="PTHR24286">
    <property type="entry name" value="CYTOCHROME P450 26"/>
    <property type="match status" value="1"/>
</dbReference>
<name>A0ABR0W3N0_REHGL</name>
<dbReference type="SUPFAM" id="SSF48264">
    <property type="entry name" value="Cytochrome P450"/>
    <property type="match status" value="1"/>
</dbReference>
<evidence type="ECO:0000256" key="5">
    <source>
        <dbReference type="ARBA" id="ARBA00023002"/>
    </source>
</evidence>
<dbReference type="Gene3D" id="1.10.630.10">
    <property type="entry name" value="Cytochrome P450"/>
    <property type="match status" value="1"/>
</dbReference>
<dbReference type="Proteomes" id="UP001318860">
    <property type="component" value="Unassembled WGS sequence"/>
</dbReference>
<evidence type="ECO:0008006" key="10">
    <source>
        <dbReference type="Google" id="ProtNLM"/>
    </source>
</evidence>
<dbReference type="InterPro" id="IPR036396">
    <property type="entry name" value="Cyt_P450_sf"/>
</dbReference>
<keyword evidence="4" id="KW-1133">Transmembrane helix</keyword>
<evidence type="ECO:0000256" key="2">
    <source>
        <dbReference type="ARBA" id="ARBA00022692"/>
    </source>
</evidence>
<keyword evidence="5 7" id="KW-0560">Oxidoreductase</keyword>
<accession>A0ABR0W3N0</accession>
<dbReference type="PRINTS" id="PR00463">
    <property type="entry name" value="EP450I"/>
</dbReference>
<evidence type="ECO:0000313" key="9">
    <source>
        <dbReference type="Proteomes" id="UP001318860"/>
    </source>
</evidence>
<dbReference type="EMBL" id="JABTTQ020000013">
    <property type="protein sequence ID" value="KAK6142268.1"/>
    <property type="molecule type" value="Genomic_DNA"/>
</dbReference>
<evidence type="ECO:0000256" key="7">
    <source>
        <dbReference type="RuleBase" id="RU000461"/>
    </source>
</evidence>
<proteinExistence type="inferred from homology"/>